<dbReference type="OrthoDB" id="9816297at2"/>
<dbReference type="RefSeq" id="WP_112143886.1">
    <property type="nucleotide sequence ID" value="NZ_PGTO01000005.1"/>
</dbReference>
<name>A0A364NYW3_9PROT</name>
<protein>
    <recommendedName>
        <fullName evidence="2">Chromosome partitioning protein ParA</fullName>
    </recommendedName>
</protein>
<dbReference type="InterPro" id="IPR027417">
    <property type="entry name" value="P-loop_NTPase"/>
</dbReference>
<dbReference type="FunFam" id="3.40.50.300:FF:000285">
    <property type="entry name" value="Sporulation initiation inhibitor Soj"/>
    <property type="match status" value="1"/>
</dbReference>
<dbReference type="EMBL" id="PGTO01000005">
    <property type="protein sequence ID" value="RAU22256.1"/>
    <property type="molecule type" value="Genomic_DNA"/>
</dbReference>
<feature type="transmembrane region" description="Helical" evidence="4">
    <location>
        <begin position="326"/>
        <end position="347"/>
    </location>
</feature>
<dbReference type="PANTHER" id="PTHR13696:SF52">
    <property type="entry name" value="PARA FAMILY PROTEIN CT_582"/>
    <property type="match status" value="1"/>
</dbReference>
<gene>
    <name evidence="6" type="ORF">CU669_09015</name>
</gene>
<dbReference type="InterPro" id="IPR050678">
    <property type="entry name" value="DNA_Partitioning_ATPase"/>
</dbReference>
<feature type="compositionally biased region" description="Basic and acidic residues" evidence="3">
    <location>
        <begin position="270"/>
        <end position="279"/>
    </location>
</feature>
<dbReference type="Gene3D" id="3.40.50.300">
    <property type="entry name" value="P-loop containing nucleotide triphosphate hydrolases"/>
    <property type="match status" value="1"/>
</dbReference>
<dbReference type="SUPFAM" id="SSF52540">
    <property type="entry name" value="P-loop containing nucleoside triphosphate hydrolases"/>
    <property type="match status" value="1"/>
</dbReference>
<dbReference type="Proteomes" id="UP000251075">
    <property type="component" value="Unassembled WGS sequence"/>
</dbReference>
<proteinExistence type="predicted"/>
<feature type="domain" description="AAA" evidence="5">
    <location>
        <begin position="10"/>
        <end position="182"/>
    </location>
</feature>
<keyword evidence="4" id="KW-0472">Membrane</keyword>
<evidence type="ECO:0000256" key="3">
    <source>
        <dbReference type="SAM" id="MobiDB-lite"/>
    </source>
</evidence>
<sequence length="355" mass="37821">MSAGTGKPSVVVVFNQKGGIGKTTTSVNLAVCLAALGKNVILIDLDAQSNASTSVGLSAPAATGAYQLLRGDVDVEHACRPTPYPNLRLVAGSDDLSWADVEIAVKPDPQYVLERALATTPSDVDVVVIDCPPAFGILSVNASVAADVVILPVVPSPMALDGLHKAWWNIQRVRTHFNRDLDTMGILFTMTEDSELMHRLEEAIAASFGARVLPVMIPRDMQVIEAAARDLPLVVLDPSTPAAVAYRRLAEVALARLIDRGGKPVSGDGVEERLHEWRKPRPHSTEPGALPSVHESPPMEPGPAPAQSWDDELSATVDDIPLVTGLGWKIGVAVLLVALGAVLGYAFGRWMYFVQ</sequence>
<comment type="caution">
    <text evidence="6">The sequence shown here is derived from an EMBL/GenBank/DDBJ whole genome shotgun (WGS) entry which is preliminary data.</text>
</comment>
<organism evidence="6 7">
    <name type="scientific">Paramagnetospirillum kuznetsovii</name>
    <dbReference type="NCBI Taxonomy" id="2053833"/>
    <lineage>
        <taxon>Bacteria</taxon>
        <taxon>Pseudomonadati</taxon>
        <taxon>Pseudomonadota</taxon>
        <taxon>Alphaproteobacteria</taxon>
        <taxon>Rhodospirillales</taxon>
        <taxon>Magnetospirillaceae</taxon>
        <taxon>Paramagnetospirillum</taxon>
    </lineage>
</organism>
<evidence type="ECO:0000256" key="1">
    <source>
        <dbReference type="ARBA" id="ARBA00057242"/>
    </source>
</evidence>
<accession>A0A364NYW3</accession>
<dbReference type="CDD" id="cd02042">
    <property type="entry name" value="ParAB_family"/>
    <property type="match status" value="1"/>
</dbReference>
<feature type="region of interest" description="Disordered" evidence="3">
    <location>
        <begin position="264"/>
        <end position="310"/>
    </location>
</feature>
<comment type="function">
    <text evidence="1">Involved in chromosome partition. Localize to both poles of the predivisional cell following completion of DNA replication.</text>
</comment>
<dbReference type="InterPro" id="IPR025669">
    <property type="entry name" value="AAA_dom"/>
</dbReference>
<keyword evidence="4" id="KW-1133">Transmembrane helix</keyword>
<evidence type="ECO:0000259" key="5">
    <source>
        <dbReference type="Pfam" id="PF13614"/>
    </source>
</evidence>
<evidence type="ECO:0000256" key="4">
    <source>
        <dbReference type="SAM" id="Phobius"/>
    </source>
</evidence>
<evidence type="ECO:0000313" key="6">
    <source>
        <dbReference type="EMBL" id="RAU22256.1"/>
    </source>
</evidence>
<evidence type="ECO:0000313" key="7">
    <source>
        <dbReference type="Proteomes" id="UP000251075"/>
    </source>
</evidence>
<dbReference type="AlphaFoldDB" id="A0A364NYW3"/>
<keyword evidence="4" id="KW-0812">Transmembrane</keyword>
<reference evidence="6 7" key="1">
    <citation type="submission" date="2017-11" db="EMBL/GenBank/DDBJ databases">
        <title>Draft genome sequence of magnetotactic bacterium Magnetospirillum kuznetsovii LBB-42.</title>
        <authorList>
            <person name="Grouzdev D.S."/>
            <person name="Rysina M.S."/>
            <person name="Baslerov R.V."/>
            <person name="Koziaeva V."/>
        </authorList>
    </citation>
    <scope>NUCLEOTIDE SEQUENCE [LARGE SCALE GENOMIC DNA]</scope>
    <source>
        <strain evidence="6 7">LBB-42</strain>
    </source>
</reference>
<keyword evidence="7" id="KW-1185">Reference proteome</keyword>
<dbReference type="Pfam" id="PF13614">
    <property type="entry name" value="AAA_31"/>
    <property type="match status" value="1"/>
</dbReference>
<dbReference type="PANTHER" id="PTHR13696">
    <property type="entry name" value="P-LOOP CONTAINING NUCLEOSIDE TRIPHOSPHATE HYDROLASE"/>
    <property type="match status" value="1"/>
</dbReference>
<evidence type="ECO:0000256" key="2">
    <source>
        <dbReference type="ARBA" id="ARBA00074747"/>
    </source>
</evidence>